<dbReference type="CDD" id="cd00093">
    <property type="entry name" value="HTH_XRE"/>
    <property type="match status" value="1"/>
</dbReference>
<evidence type="ECO:0000256" key="2">
    <source>
        <dbReference type="ARBA" id="ARBA00023125"/>
    </source>
</evidence>
<dbReference type="PROSITE" id="PS50943">
    <property type="entry name" value="HTH_CROC1"/>
    <property type="match status" value="1"/>
</dbReference>
<evidence type="ECO:0000256" key="3">
    <source>
        <dbReference type="ARBA" id="ARBA00023163"/>
    </source>
</evidence>
<dbReference type="PATRIC" id="fig|1423734.3.peg.2649"/>
<evidence type="ECO:0000313" key="6">
    <source>
        <dbReference type="Proteomes" id="UP000051236"/>
    </source>
</evidence>
<sequence length="105" mass="12148">MTSFSERLREALKLRNYTQSDLANATGIGRNSIHDYVTAKYKPKQDNLYLIARELGVSESWLMGLNVPRERQADILEIFKQLTKENQQAVFKYASKKLKGQEKQP</sequence>
<organism evidence="5 6">
    <name type="scientific">Agrilactobacillus composti DSM 18527 = JCM 14202</name>
    <dbReference type="NCBI Taxonomy" id="1423734"/>
    <lineage>
        <taxon>Bacteria</taxon>
        <taxon>Bacillati</taxon>
        <taxon>Bacillota</taxon>
        <taxon>Bacilli</taxon>
        <taxon>Lactobacillales</taxon>
        <taxon>Lactobacillaceae</taxon>
        <taxon>Agrilactobacillus</taxon>
    </lineage>
</organism>
<gene>
    <name evidence="5" type="ORF">FC83_GL002613</name>
</gene>
<evidence type="ECO:0000259" key="4">
    <source>
        <dbReference type="PROSITE" id="PS50943"/>
    </source>
</evidence>
<dbReference type="SMART" id="SM00530">
    <property type="entry name" value="HTH_XRE"/>
    <property type="match status" value="1"/>
</dbReference>
<dbReference type="PANTHER" id="PTHR40661:SF1">
    <property type="entry name" value="HTH CRO_C1-TYPE DOMAIN-CONTAINING PROTEIN"/>
    <property type="match status" value="1"/>
</dbReference>
<dbReference type="eggNOG" id="COG1396">
    <property type="taxonomic scope" value="Bacteria"/>
</dbReference>
<dbReference type="GO" id="GO:0003677">
    <property type="term" value="F:DNA binding"/>
    <property type="evidence" value="ECO:0007669"/>
    <property type="project" value="UniProtKB-KW"/>
</dbReference>
<evidence type="ECO:0000313" key="5">
    <source>
        <dbReference type="EMBL" id="KRM36738.1"/>
    </source>
</evidence>
<dbReference type="Pfam" id="PF01381">
    <property type="entry name" value="HTH_3"/>
    <property type="match status" value="1"/>
</dbReference>
<comment type="caution">
    <text evidence="5">The sequence shown here is derived from an EMBL/GenBank/DDBJ whole genome shotgun (WGS) entry which is preliminary data.</text>
</comment>
<protein>
    <recommendedName>
        <fullName evidence="4">HTH cro/C1-type domain-containing protein</fullName>
    </recommendedName>
</protein>
<accession>X0PVR1</accession>
<keyword evidence="2" id="KW-0238">DNA-binding</keyword>
<dbReference type="RefSeq" id="WP_052005013.1">
    <property type="nucleotide sequence ID" value="NZ_AZGA01000002.1"/>
</dbReference>
<dbReference type="InterPro" id="IPR010982">
    <property type="entry name" value="Lambda_DNA-bd_dom_sf"/>
</dbReference>
<keyword evidence="1" id="KW-0805">Transcription regulation</keyword>
<dbReference type="PANTHER" id="PTHR40661">
    <property type="match status" value="1"/>
</dbReference>
<dbReference type="Gene3D" id="1.10.260.40">
    <property type="entry name" value="lambda repressor-like DNA-binding domains"/>
    <property type="match status" value="1"/>
</dbReference>
<feature type="domain" description="HTH cro/C1-type" evidence="4">
    <location>
        <begin position="8"/>
        <end position="62"/>
    </location>
</feature>
<name>X0PVR1_9LACO</name>
<dbReference type="OrthoDB" id="2475196at2"/>
<dbReference type="STRING" id="1423734.FC83_GL002613"/>
<dbReference type="EMBL" id="AZGA01000002">
    <property type="protein sequence ID" value="KRM36738.1"/>
    <property type="molecule type" value="Genomic_DNA"/>
</dbReference>
<dbReference type="AlphaFoldDB" id="X0PVR1"/>
<dbReference type="SUPFAM" id="SSF47413">
    <property type="entry name" value="lambda repressor-like DNA-binding domains"/>
    <property type="match status" value="1"/>
</dbReference>
<reference evidence="5 6" key="1">
    <citation type="journal article" date="2015" name="Genome Announc.">
        <title>Expanding the biotechnology potential of lactobacilli through comparative genomics of 213 strains and associated genera.</title>
        <authorList>
            <person name="Sun Z."/>
            <person name="Harris H.M."/>
            <person name="McCann A."/>
            <person name="Guo C."/>
            <person name="Argimon S."/>
            <person name="Zhang W."/>
            <person name="Yang X."/>
            <person name="Jeffery I.B."/>
            <person name="Cooney J.C."/>
            <person name="Kagawa T.F."/>
            <person name="Liu W."/>
            <person name="Song Y."/>
            <person name="Salvetti E."/>
            <person name="Wrobel A."/>
            <person name="Rasinkangas P."/>
            <person name="Parkhill J."/>
            <person name="Rea M.C."/>
            <person name="O'Sullivan O."/>
            <person name="Ritari J."/>
            <person name="Douillard F.P."/>
            <person name="Paul Ross R."/>
            <person name="Yang R."/>
            <person name="Briner A.E."/>
            <person name="Felis G.E."/>
            <person name="de Vos W.M."/>
            <person name="Barrangou R."/>
            <person name="Klaenhammer T.R."/>
            <person name="Caufield P.W."/>
            <person name="Cui Y."/>
            <person name="Zhang H."/>
            <person name="O'Toole P.W."/>
        </authorList>
    </citation>
    <scope>NUCLEOTIDE SEQUENCE [LARGE SCALE GENOMIC DNA]</scope>
    <source>
        <strain evidence="5 6">DSM 18527</strain>
    </source>
</reference>
<keyword evidence="6" id="KW-1185">Reference proteome</keyword>
<evidence type="ECO:0000256" key="1">
    <source>
        <dbReference type="ARBA" id="ARBA00023015"/>
    </source>
</evidence>
<dbReference type="InterPro" id="IPR001387">
    <property type="entry name" value="Cro/C1-type_HTH"/>
</dbReference>
<dbReference type="Proteomes" id="UP000051236">
    <property type="component" value="Unassembled WGS sequence"/>
</dbReference>
<proteinExistence type="predicted"/>
<keyword evidence="3" id="KW-0804">Transcription</keyword>